<gene>
    <name evidence="9" type="ORF">F4Y42_11555</name>
</gene>
<evidence type="ECO:0000256" key="4">
    <source>
        <dbReference type="ARBA" id="ARBA00022692"/>
    </source>
</evidence>
<dbReference type="InterPro" id="IPR000515">
    <property type="entry name" value="MetI-like"/>
</dbReference>
<dbReference type="PANTHER" id="PTHR43227:SF7">
    <property type="entry name" value="ARABINOOLIGOSACCHARIDES TRANSPORT SYSTEM PERMEASE PROTEIN ARAP"/>
    <property type="match status" value="1"/>
</dbReference>
<accession>A0A6B0YTY1</accession>
<dbReference type="AlphaFoldDB" id="A0A6B0YTY1"/>
<comment type="caution">
    <text evidence="9">The sequence shown here is derived from an EMBL/GenBank/DDBJ whole genome shotgun (WGS) entry which is preliminary data.</text>
</comment>
<dbReference type="Pfam" id="PF00528">
    <property type="entry name" value="BPD_transp_1"/>
    <property type="match status" value="1"/>
</dbReference>
<protein>
    <submittedName>
        <fullName evidence="9">Sugar ABC transporter permease</fullName>
    </submittedName>
</protein>
<keyword evidence="6 7" id="KW-0472">Membrane</keyword>
<evidence type="ECO:0000256" key="3">
    <source>
        <dbReference type="ARBA" id="ARBA00022475"/>
    </source>
</evidence>
<comment type="subcellular location">
    <subcellularLocation>
        <location evidence="1 7">Cell membrane</location>
        <topology evidence="1 7">Multi-pass membrane protein</topology>
    </subcellularLocation>
</comment>
<evidence type="ECO:0000256" key="2">
    <source>
        <dbReference type="ARBA" id="ARBA00022448"/>
    </source>
</evidence>
<evidence type="ECO:0000313" key="9">
    <source>
        <dbReference type="EMBL" id="MXY94067.1"/>
    </source>
</evidence>
<feature type="domain" description="ABC transmembrane type-1" evidence="8">
    <location>
        <begin position="90"/>
        <end position="304"/>
    </location>
</feature>
<evidence type="ECO:0000259" key="8">
    <source>
        <dbReference type="PROSITE" id="PS50928"/>
    </source>
</evidence>
<name>A0A6B0YTY1_9CHLR</name>
<evidence type="ECO:0000256" key="5">
    <source>
        <dbReference type="ARBA" id="ARBA00022989"/>
    </source>
</evidence>
<dbReference type="Gene3D" id="1.10.3720.10">
    <property type="entry name" value="MetI-like"/>
    <property type="match status" value="1"/>
</dbReference>
<feature type="transmembrane region" description="Helical" evidence="7">
    <location>
        <begin position="136"/>
        <end position="159"/>
    </location>
</feature>
<evidence type="ECO:0000256" key="6">
    <source>
        <dbReference type="ARBA" id="ARBA00023136"/>
    </source>
</evidence>
<evidence type="ECO:0000256" key="7">
    <source>
        <dbReference type="RuleBase" id="RU363032"/>
    </source>
</evidence>
<keyword evidence="2 7" id="KW-0813">Transport</keyword>
<feature type="transmembrane region" description="Helical" evidence="7">
    <location>
        <begin position="283"/>
        <end position="307"/>
    </location>
</feature>
<dbReference type="PANTHER" id="PTHR43227">
    <property type="entry name" value="BLL4140 PROTEIN"/>
    <property type="match status" value="1"/>
</dbReference>
<dbReference type="GO" id="GO:0055085">
    <property type="term" value="P:transmembrane transport"/>
    <property type="evidence" value="ECO:0007669"/>
    <property type="project" value="InterPro"/>
</dbReference>
<dbReference type="InterPro" id="IPR035906">
    <property type="entry name" value="MetI-like_sf"/>
</dbReference>
<feature type="transmembrane region" description="Helical" evidence="7">
    <location>
        <begin position="89"/>
        <end position="115"/>
    </location>
</feature>
<comment type="similarity">
    <text evidence="7">Belongs to the binding-protein-dependent transport system permease family.</text>
</comment>
<dbReference type="SUPFAM" id="SSF161098">
    <property type="entry name" value="MetI-like"/>
    <property type="match status" value="1"/>
</dbReference>
<evidence type="ECO:0000256" key="1">
    <source>
        <dbReference type="ARBA" id="ARBA00004651"/>
    </source>
</evidence>
<keyword evidence="4 7" id="KW-0812">Transmembrane</keyword>
<dbReference type="EMBL" id="VXRG01000097">
    <property type="protein sequence ID" value="MXY94067.1"/>
    <property type="molecule type" value="Genomic_DNA"/>
</dbReference>
<proteinExistence type="inferred from homology"/>
<feature type="transmembrane region" description="Helical" evidence="7">
    <location>
        <begin position="28"/>
        <end position="51"/>
    </location>
</feature>
<dbReference type="PROSITE" id="PS50928">
    <property type="entry name" value="ABC_TM1"/>
    <property type="match status" value="1"/>
</dbReference>
<sequence>MNERVDADALAGRSGGRKSPPRLFRRRYLLPFALVLPIVLYEGLLIVYPIVQGIYGSFTRIELASSAATIWVGWDNYERMFSDPAFWKVIRVTLLFTSLVIVVALTVGLLTALLFNRPFRFRPVARGMLMMPWAIPEVPVVMIFIWILSPQFGVVNILARMLPGVTQNPQWLQVPELAMAWMVLISSWKAFPFYSLVILAALQAIPQELYEAARVDGGNRLQLFWHVTIPGIGSTLELLVVLAAIFSFKQFTIIFLMTGGGPSGTTETIVIRIFNTAFRFYDYSYATALGVAGFVVSLVVALVFILMQVRRTQETA</sequence>
<dbReference type="InterPro" id="IPR050809">
    <property type="entry name" value="UgpAE/MalFG_permease"/>
</dbReference>
<feature type="transmembrane region" description="Helical" evidence="7">
    <location>
        <begin position="223"/>
        <end position="248"/>
    </location>
</feature>
<dbReference type="GO" id="GO:0005886">
    <property type="term" value="C:plasma membrane"/>
    <property type="evidence" value="ECO:0007669"/>
    <property type="project" value="UniProtKB-SubCell"/>
</dbReference>
<organism evidence="9">
    <name type="scientific">Caldilineaceae bacterium SB0664_bin_27</name>
    <dbReference type="NCBI Taxonomy" id="2605260"/>
    <lineage>
        <taxon>Bacteria</taxon>
        <taxon>Bacillati</taxon>
        <taxon>Chloroflexota</taxon>
        <taxon>Caldilineae</taxon>
        <taxon>Caldilineales</taxon>
        <taxon>Caldilineaceae</taxon>
    </lineage>
</organism>
<dbReference type="CDD" id="cd06261">
    <property type="entry name" value="TM_PBP2"/>
    <property type="match status" value="1"/>
</dbReference>
<keyword evidence="5 7" id="KW-1133">Transmembrane helix</keyword>
<feature type="transmembrane region" description="Helical" evidence="7">
    <location>
        <begin position="179"/>
        <end position="202"/>
    </location>
</feature>
<reference evidence="9" key="1">
    <citation type="submission" date="2019-09" db="EMBL/GenBank/DDBJ databases">
        <title>Characterisation of the sponge microbiome using genome-centric metagenomics.</title>
        <authorList>
            <person name="Engelberts J.P."/>
            <person name="Robbins S.J."/>
            <person name="De Goeij J.M."/>
            <person name="Aranda M."/>
            <person name="Bell S.C."/>
            <person name="Webster N.S."/>
        </authorList>
    </citation>
    <scope>NUCLEOTIDE SEQUENCE</scope>
    <source>
        <strain evidence="9">SB0664_bin_27</strain>
    </source>
</reference>
<keyword evidence="3" id="KW-1003">Cell membrane</keyword>